<reference evidence="1 2" key="1">
    <citation type="submission" date="2019-02" db="EMBL/GenBank/DDBJ databases">
        <title>Deep-cultivation of Planctomycetes and their phenomic and genomic characterization uncovers novel biology.</title>
        <authorList>
            <person name="Wiegand S."/>
            <person name="Jogler M."/>
            <person name="Boedeker C."/>
            <person name="Pinto D."/>
            <person name="Vollmers J."/>
            <person name="Rivas-Marin E."/>
            <person name="Kohn T."/>
            <person name="Peeters S.H."/>
            <person name="Heuer A."/>
            <person name="Rast P."/>
            <person name="Oberbeckmann S."/>
            <person name="Bunk B."/>
            <person name="Jeske O."/>
            <person name="Meyerdierks A."/>
            <person name="Storesund J.E."/>
            <person name="Kallscheuer N."/>
            <person name="Luecker S."/>
            <person name="Lage O.M."/>
            <person name="Pohl T."/>
            <person name="Merkel B.J."/>
            <person name="Hornburger P."/>
            <person name="Mueller R.-W."/>
            <person name="Bruemmer F."/>
            <person name="Labrenz M."/>
            <person name="Spormann A.M."/>
            <person name="Op den Camp H."/>
            <person name="Overmann J."/>
            <person name="Amann R."/>
            <person name="Jetten M.S.M."/>
            <person name="Mascher T."/>
            <person name="Medema M.H."/>
            <person name="Devos D.P."/>
            <person name="Kaster A.-K."/>
            <person name="Ovreas L."/>
            <person name="Rohde M."/>
            <person name="Galperin M.Y."/>
            <person name="Jogler C."/>
        </authorList>
    </citation>
    <scope>NUCLEOTIDE SEQUENCE [LARGE SCALE GENOMIC DNA]</scope>
    <source>
        <strain evidence="1 2">ElP</strain>
    </source>
</reference>
<name>A0A518H0B1_9BACT</name>
<organism evidence="1 2">
    <name type="scientific">Tautonia plasticadhaerens</name>
    <dbReference type="NCBI Taxonomy" id="2527974"/>
    <lineage>
        <taxon>Bacteria</taxon>
        <taxon>Pseudomonadati</taxon>
        <taxon>Planctomycetota</taxon>
        <taxon>Planctomycetia</taxon>
        <taxon>Isosphaerales</taxon>
        <taxon>Isosphaeraceae</taxon>
        <taxon>Tautonia</taxon>
    </lineage>
</organism>
<dbReference type="KEGG" id="tpla:ElP_21530"/>
<dbReference type="AlphaFoldDB" id="A0A518H0B1"/>
<proteinExistence type="predicted"/>
<accession>A0A518H0B1</accession>
<dbReference type="RefSeq" id="WP_145269045.1">
    <property type="nucleotide sequence ID" value="NZ_CP036426.1"/>
</dbReference>
<dbReference type="OrthoDB" id="9154892at2"/>
<evidence type="ECO:0000313" key="1">
    <source>
        <dbReference type="EMBL" id="QDV34268.1"/>
    </source>
</evidence>
<dbReference type="Proteomes" id="UP000317835">
    <property type="component" value="Chromosome"/>
</dbReference>
<keyword evidence="2" id="KW-1185">Reference proteome</keyword>
<protein>
    <submittedName>
        <fullName evidence="1">Uncharacterized protein</fullName>
    </submittedName>
</protein>
<gene>
    <name evidence="1" type="ORF">ElP_21530</name>
</gene>
<dbReference type="EMBL" id="CP036426">
    <property type="protein sequence ID" value="QDV34268.1"/>
    <property type="molecule type" value="Genomic_DNA"/>
</dbReference>
<sequence length="86" mass="9340">MLRSANVPPSLRHLIPLAERFGVTDDVQRERLVSSASPHEIARLKAAVQANDDDLDDWLAGSEADGPKFSAEYLAFSAMRMAADSA</sequence>
<evidence type="ECO:0000313" key="2">
    <source>
        <dbReference type="Proteomes" id="UP000317835"/>
    </source>
</evidence>